<name>A0A452SBU3_URSAM</name>
<reference evidence="7" key="3">
    <citation type="submission" date="2025-09" db="UniProtKB">
        <authorList>
            <consortium name="Ensembl"/>
        </authorList>
    </citation>
    <scope>IDENTIFICATION</scope>
</reference>
<keyword evidence="4 6" id="KW-1133">Transmembrane helix</keyword>
<evidence type="ECO:0000256" key="6">
    <source>
        <dbReference type="SAM" id="Phobius"/>
    </source>
</evidence>
<evidence type="ECO:0000256" key="5">
    <source>
        <dbReference type="ARBA" id="ARBA00023136"/>
    </source>
</evidence>
<dbReference type="Ensembl" id="ENSUAMT00000033270.1">
    <property type="protein sequence ID" value="ENSUAMP00000029824.1"/>
    <property type="gene ID" value="ENSUAMG00000022928.1"/>
</dbReference>
<dbReference type="Pfam" id="PF25807">
    <property type="entry name" value="Clarin-2"/>
    <property type="match status" value="1"/>
</dbReference>
<feature type="transmembrane region" description="Helical" evidence="6">
    <location>
        <begin position="88"/>
        <end position="107"/>
    </location>
</feature>
<sequence>MPTTRKTLMFLSSFFTSFGAFIVVCSMLATQEWVSSRIAISDASSNGSLVIVYGLFRGKSHQEFSHGLEESEKDFGVLEKLNNSSQKTLHLVVILSLVLSLCTSLISSGLTFYNSVSNPYQTFLGPVGVYTWSGFHGLCVSVPLRLGPTHAHTRSRGAMEFKQTWYVPSCVLGPGVYVCKPTAFIKLLGNKSVLNALVEGRLGGTAVERLPLAQGVIPALWDRAPHQAPPL</sequence>
<evidence type="ECO:0008006" key="9">
    <source>
        <dbReference type="Google" id="ProtNLM"/>
    </source>
</evidence>
<comment type="similarity">
    <text evidence="2">Belongs to the clarin family.</text>
</comment>
<dbReference type="Proteomes" id="UP000291022">
    <property type="component" value="Unassembled WGS sequence"/>
</dbReference>
<evidence type="ECO:0000256" key="3">
    <source>
        <dbReference type="ARBA" id="ARBA00022692"/>
    </source>
</evidence>
<evidence type="ECO:0000256" key="1">
    <source>
        <dbReference type="ARBA" id="ARBA00004141"/>
    </source>
</evidence>
<dbReference type="GO" id="GO:0007605">
    <property type="term" value="P:sensory perception of sound"/>
    <property type="evidence" value="ECO:0007669"/>
    <property type="project" value="UniProtKB-ARBA"/>
</dbReference>
<evidence type="ECO:0000256" key="2">
    <source>
        <dbReference type="ARBA" id="ARBA00005787"/>
    </source>
</evidence>
<dbReference type="GO" id="GO:0016020">
    <property type="term" value="C:membrane"/>
    <property type="evidence" value="ECO:0007669"/>
    <property type="project" value="UniProtKB-SubCell"/>
</dbReference>
<keyword evidence="5 6" id="KW-0472">Membrane</keyword>
<proteinExistence type="inferred from homology"/>
<evidence type="ECO:0000256" key="4">
    <source>
        <dbReference type="ARBA" id="ARBA00022989"/>
    </source>
</evidence>
<feature type="transmembrane region" description="Helical" evidence="6">
    <location>
        <begin position="127"/>
        <end position="146"/>
    </location>
</feature>
<dbReference type="PANTHER" id="PTHR31548">
    <property type="entry name" value="CLARIN"/>
    <property type="match status" value="1"/>
</dbReference>
<accession>A0A452SBU3</accession>
<dbReference type="InterPro" id="IPR026748">
    <property type="entry name" value="Clarin"/>
</dbReference>
<organism evidence="7 8">
    <name type="scientific">Ursus americanus</name>
    <name type="common">American black bear</name>
    <name type="synonym">Euarctos americanus</name>
    <dbReference type="NCBI Taxonomy" id="9643"/>
    <lineage>
        <taxon>Eukaryota</taxon>
        <taxon>Metazoa</taxon>
        <taxon>Chordata</taxon>
        <taxon>Craniata</taxon>
        <taxon>Vertebrata</taxon>
        <taxon>Euteleostomi</taxon>
        <taxon>Mammalia</taxon>
        <taxon>Eutheria</taxon>
        <taxon>Laurasiatheria</taxon>
        <taxon>Carnivora</taxon>
        <taxon>Caniformia</taxon>
        <taxon>Ursidae</taxon>
        <taxon>Ursus</taxon>
    </lineage>
</organism>
<evidence type="ECO:0000313" key="8">
    <source>
        <dbReference type="Proteomes" id="UP000291022"/>
    </source>
</evidence>
<reference evidence="8" key="1">
    <citation type="submission" date="2016-06" db="EMBL/GenBank/DDBJ databases">
        <title>De novo assembly and RNA-Seq shows season-dependent expression and editing in black bear kidneys.</title>
        <authorList>
            <person name="Korstanje R."/>
            <person name="Srivastava A."/>
            <person name="Sarsani V.K."/>
            <person name="Sheehan S.M."/>
            <person name="Seger R.L."/>
            <person name="Barter M.E."/>
            <person name="Lindqvist C."/>
            <person name="Brody L.C."/>
            <person name="Mullikin J.C."/>
        </authorList>
    </citation>
    <scope>NUCLEOTIDE SEQUENCE [LARGE SCALE GENOMIC DNA]</scope>
</reference>
<protein>
    <recommendedName>
        <fullName evidence="9">Clarin 3</fullName>
    </recommendedName>
</protein>
<feature type="transmembrane region" description="Helical" evidence="6">
    <location>
        <begin position="7"/>
        <end position="29"/>
    </location>
</feature>
<dbReference type="STRING" id="9643.ENSUAMP00000029824"/>
<dbReference type="GeneTree" id="ENSGT00850000132319"/>
<dbReference type="AlphaFoldDB" id="A0A452SBU3"/>
<reference evidence="7" key="2">
    <citation type="submission" date="2025-08" db="UniProtKB">
        <authorList>
            <consortium name="Ensembl"/>
        </authorList>
    </citation>
    <scope>IDENTIFICATION</scope>
</reference>
<dbReference type="PANTHER" id="PTHR31548:SF3">
    <property type="entry name" value="CLARIN-3"/>
    <property type="match status" value="1"/>
</dbReference>
<feature type="transmembrane region" description="Helical" evidence="6">
    <location>
        <begin position="35"/>
        <end position="56"/>
    </location>
</feature>
<keyword evidence="3 6" id="KW-0812">Transmembrane</keyword>
<comment type="subcellular location">
    <subcellularLocation>
        <location evidence="1">Membrane</location>
        <topology evidence="1">Multi-pass membrane protein</topology>
    </subcellularLocation>
</comment>
<evidence type="ECO:0000313" key="7">
    <source>
        <dbReference type="Ensembl" id="ENSUAMP00000029824.1"/>
    </source>
</evidence>
<keyword evidence="8" id="KW-1185">Reference proteome</keyword>